<keyword evidence="4" id="KW-1185">Reference proteome</keyword>
<reference evidence="3" key="3">
    <citation type="submission" date="2015-06" db="UniProtKB">
        <authorList>
            <consortium name="EnsemblProtists"/>
        </authorList>
    </citation>
    <scope>IDENTIFICATION</scope>
</reference>
<dbReference type="Proteomes" id="UP000011087">
    <property type="component" value="Unassembled WGS sequence"/>
</dbReference>
<name>L1J2I1_GUITC</name>
<dbReference type="RefSeq" id="XP_005829309.1">
    <property type="nucleotide sequence ID" value="XM_005829252.1"/>
</dbReference>
<dbReference type="EMBL" id="JH993017">
    <property type="protein sequence ID" value="EKX42329.1"/>
    <property type="molecule type" value="Genomic_DNA"/>
</dbReference>
<evidence type="ECO:0000256" key="1">
    <source>
        <dbReference type="SAM" id="MobiDB-lite"/>
    </source>
</evidence>
<feature type="region of interest" description="Disordered" evidence="1">
    <location>
        <begin position="1"/>
        <end position="96"/>
    </location>
</feature>
<feature type="compositionally biased region" description="Polar residues" evidence="1">
    <location>
        <begin position="53"/>
        <end position="63"/>
    </location>
</feature>
<feature type="compositionally biased region" description="Basic and acidic residues" evidence="1">
    <location>
        <begin position="64"/>
        <end position="83"/>
    </location>
</feature>
<organism evidence="2">
    <name type="scientific">Guillardia theta (strain CCMP2712)</name>
    <name type="common">Cryptophyte</name>
    <dbReference type="NCBI Taxonomy" id="905079"/>
    <lineage>
        <taxon>Eukaryota</taxon>
        <taxon>Cryptophyceae</taxon>
        <taxon>Pyrenomonadales</taxon>
        <taxon>Geminigeraceae</taxon>
        <taxon>Guillardia</taxon>
    </lineage>
</organism>
<evidence type="ECO:0000313" key="2">
    <source>
        <dbReference type="EMBL" id="EKX42329.1"/>
    </source>
</evidence>
<protein>
    <recommendedName>
        <fullName evidence="5">PDZ domain-containing protein</fullName>
    </recommendedName>
</protein>
<dbReference type="InterPro" id="IPR036034">
    <property type="entry name" value="PDZ_sf"/>
</dbReference>
<dbReference type="PaxDb" id="55529-EKX42329"/>
<accession>L1J2I1</accession>
<evidence type="ECO:0000313" key="3">
    <source>
        <dbReference type="EnsemblProtists" id="EKX42329"/>
    </source>
</evidence>
<reference evidence="4" key="2">
    <citation type="submission" date="2012-11" db="EMBL/GenBank/DDBJ databases">
        <authorList>
            <person name="Kuo A."/>
            <person name="Curtis B.A."/>
            <person name="Tanifuji G."/>
            <person name="Burki F."/>
            <person name="Gruber A."/>
            <person name="Irimia M."/>
            <person name="Maruyama S."/>
            <person name="Arias M.C."/>
            <person name="Ball S.G."/>
            <person name="Gile G.H."/>
            <person name="Hirakawa Y."/>
            <person name="Hopkins J.F."/>
            <person name="Rensing S.A."/>
            <person name="Schmutz J."/>
            <person name="Symeonidi A."/>
            <person name="Elias M."/>
            <person name="Eveleigh R.J."/>
            <person name="Herman E.K."/>
            <person name="Klute M.J."/>
            <person name="Nakayama T."/>
            <person name="Obornik M."/>
            <person name="Reyes-Prieto A."/>
            <person name="Armbrust E.V."/>
            <person name="Aves S.J."/>
            <person name="Beiko R.G."/>
            <person name="Coutinho P."/>
            <person name="Dacks J.B."/>
            <person name="Durnford D.G."/>
            <person name="Fast N.M."/>
            <person name="Green B.R."/>
            <person name="Grisdale C."/>
            <person name="Hempe F."/>
            <person name="Henrissat B."/>
            <person name="Hoppner M.P."/>
            <person name="Ishida K.-I."/>
            <person name="Kim E."/>
            <person name="Koreny L."/>
            <person name="Kroth P.G."/>
            <person name="Liu Y."/>
            <person name="Malik S.-B."/>
            <person name="Maier U.G."/>
            <person name="McRose D."/>
            <person name="Mock T."/>
            <person name="Neilson J.A."/>
            <person name="Onodera N.T."/>
            <person name="Poole A.M."/>
            <person name="Pritham E.J."/>
            <person name="Richards T.A."/>
            <person name="Rocap G."/>
            <person name="Roy S.W."/>
            <person name="Sarai C."/>
            <person name="Schaack S."/>
            <person name="Shirato S."/>
            <person name="Slamovits C.H."/>
            <person name="Spencer D.F."/>
            <person name="Suzuki S."/>
            <person name="Worden A.Z."/>
            <person name="Zauner S."/>
            <person name="Barry K."/>
            <person name="Bell C."/>
            <person name="Bharti A.K."/>
            <person name="Crow J.A."/>
            <person name="Grimwood J."/>
            <person name="Kramer R."/>
            <person name="Lindquist E."/>
            <person name="Lucas S."/>
            <person name="Salamov A."/>
            <person name="McFadden G.I."/>
            <person name="Lane C.E."/>
            <person name="Keeling P.J."/>
            <person name="Gray M.W."/>
            <person name="Grigoriev I.V."/>
            <person name="Archibald J.M."/>
        </authorList>
    </citation>
    <scope>NUCLEOTIDE SEQUENCE</scope>
    <source>
        <strain evidence="4">CCMP2712</strain>
    </source>
</reference>
<sequence length="203" mass="21565">MFSNFKFSSDRKQDTQSNNPRQGGGEGGGEGGEGGGEGGKGKQEGASVKPLSQGGQTEGSNSEGLKEEAKGDGEEQGRADGHEGNGGGEGEGLEEGRPAFGIGLVLESWKPSNLSRALNLIGNTREAVKVHSVLKEGSAAKAHPAIYSGDILTHVEEVKITSLQQARRLLRETTELHVKLKFVRNQIPYETVIDIDRMPVDKD</sequence>
<dbReference type="KEGG" id="gtt:GUITHDRAFT_153585"/>
<gene>
    <name evidence="2" type="ORF">GUITHDRAFT_153585</name>
</gene>
<dbReference type="GeneID" id="17299076"/>
<proteinExistence type="predicted"/>
<reference evidence="2 4" key="1">
    <citation type="journal article" date="2012" name="Nature">
        <title>Algal genomes reveal evolutionary mosaicism and the fate of nucleomorphs.</title>
        <authorList>
            <consortium name="DOE Joint Genome Institute"/>
            <person name="Curtis B.A."/>
            <person name="Tanifuji G."/>
            <person name="Burki F."/>
            <person name="Gruber A."/>
            <person name="Irimia M."/>
            <person name="Maruyama S."/>
            <person name="Arias M.C."/>
            <person name="Ball S.G."/>
            <person name="Gile G.H."/>
            <person name="Hirakawa Y."/>
            <person name="Hopkins J.F."/>
            <person name="Kuo A."/>
            <person name="Rensing S.A."/>
            <person name="Schmutz J."/>
            <person name="Symeonidi A."/>
            <person name="Elias M."/>
            <person name="Eveleigh R.J."/>
            <person name="Herman E.K."/>
            <person name="Klute M.J."/>
            <person name="Nakayama T."/>
            <person name="Obornik M."/>
            <person name="Reyes-Prieto A."/>
            <person name="Armbrust E.V."/>
            <person name="Aves S.J."/>
            <person name="Beiko R.G."/>
            <person name="Coutinho P."/>
            <person name="Dacks J.B."/>
            <person name="Durnford D.G."/>
            <person name="Fast N.M."/>
            <person name="Green B.R."/>
            <person name="Grisdale C.J."/>
            <person name="Hempel F."/>
            <person name="Henrissat B."/>
            <person name="Hoppner M.P."/>
            <person name="Ishida K."/>
            <person name="Kim E."/>
            <person name="Koreny L."/>
            <person name="Kroth P.G."/>
            <person name="Liu Y."/>
            <person name="Malik S.B."/>
            <person name="Maier U.G."/>
            <person name="McRose D."/>
            <person name="Mock T."/>
            <person name="Neilson J.A."/>
            <person name="Onodera N.T."/>
            <person name="Poole A.M."/>
            <person name="Pritham E.J."/>
            <person name="Richards T.A."/>
            <person name="Rocap G."/>
            <person name="Roy S.W."/>
            <person name="Sarai C."/>
            <person name="Schaack S."/>
            <person name="Shirato S."/>
            <person name="Slamovits C.H."/>
            <person name="Spencer D.F."/>
            <person name="Suzuki S."/>
            <person name="Worden A.Z."/>
            <person name="Zauner S."/>
            <person name="Barry K."/>
            <person name="Bell C."/>
            <person name="Bharti A.K."/>
            <person name="Crow J.A."/>
            <person name="Grimwood J."/>
            <person name="Kramer R."/>
            <person name="Lindquist E."/>
            <person name="Lucas S."/>
            <person name="Salamov A."/>
            <person name="McFadden G.I."/>
            <person name="Lane C.E."/>
            <person name="Keeling P.J."/>
            <person name="Gray M.W."/>
            <person name="Grigoriev I.V."/>
            <person name="Archibald J.M."/>
        </authorList>
    </citation>
    <scope>NUCLEOTIDE SEQUENCE</scope>
    <source>
        <strain evidence="2 4">CCMP2712</strain>
    </source>
</reference>
<dbReference type="HOGENOM" id="CLU_1351137_0_0_1"/>
<evidence type="ECO:0000313" key="4">
    <source>
        <dbReference type="Proteomes" id="UP000011087"/>
    </source>
</evidence>
<feature type="compositionally biased region" description="Gly residues" evidence="1">
    <location>
        <begin position="22"/>
        <end position="38"/>
    </location>
</feature>
<evidence type="ECO:0008006" key="5">
    <source>
        <dbReference type="Google" id="ProtNLM"/>
    </source>
</evidence>
<dbReference type="EnsemblProtists" id="EKX42329">
    <property type="protein sequence ID" value="EKX42329"/>
    <property type="gene ID" value="GUITHDRAFT_153585"/>
</dbReference>
<dbReference type="SUPFAM" id="SSF50156">
    <property type="entry name" value="PDZ domain-like"/>
    <property type="match status" value="1"/>
</dbReference>
<dbReference type="Gene3D" id="2.30.42.10">
    <property type="match status" value="1"/>
</dbReference>
<dbReference type="AlphaFoldDB" id="L1J2I1"/>